<evidence type="ECO:0000256" key="8">
    <source>
        <dbReference type="ARBA" id="ARBA00022989"/>
    </source>
</evidence>
<evidence type="ECO:0000313" key="16">
    <source>
        <dbReference type="Proteomes" id="UP001383192"/>
    </source>
</evidence>
<dbReference type="Gene3D" id="1.10.630.10">
    <property type="entry name" value="Cytochrome P450"/>
    <property type="match status" value="1"/>
</dbReference>
<evidence type="ECO:0000313" key="15">
    <source>
        <dbReference type="EMBL" id="KAK7041779.1"/>
    </source>
</evidence>
<dbReference type="PRINTS" id="PR00465">
    <property type="entry name" value="EP450IV"/>
</dbReference>
<dbReference type="PROSITE" id="PS00086">
    <property type="entry name" value="CYTOCHROME_P450"/>
    <property type="match status" value="1"/>
</dbReference>
<dbReference type="InterPro" id="IPR050121">
    <property type="entry name" value="Cytochrome_P450_monoxygenase"/>
</dbReference>
<comment type="subcellular location">
    <subcellularLocation>
        <location evidence="2">Membrane</location>
    </subcellularLocation>
</comment>
<evidence type="ECO:0000256" key="6">
    <source>
        <dbReference type="ARBA" id="ARBA00022692"/>
    </source>
</evidence>
<gene>
    <name evidence="15" type="ORF">VNI00_009068</name>
</gene>
<evidence type="ECO:0000256" key="9">
    <source>
        <dbReference type="ARBA" id="ARBA00023002"/>
    </source>
</evidence>
<sequence>MLVVTDPKALQHMFHRSSYRFPKSADTAFNSLRIFGPGVVAVQGLELTIFPPQLIAQWRERLLTGEDIIDTTKYFSNLTLDVLGEAIFDYDFGALESKNNHLEKLVRNLFVDSVRPTKVGYFWNRMRTHYLPSGLANIGATLHPTKEDLRFKNWQDTSKAEAKMLYKNKLQGDTSAESDVLGVISRSLDAQDAQKRMDTDEALSQMSTIILAGHETSGNALNWLLYELAKHPADQEHLFEEIRHAREQKGGADLNANDFDSMPFFHAVVKETLRLHPIVPRLIREAEDDDVIPLASPVLSASGKLFSKIPVAKGQRIWVSVIGYNYTKEVWGEDADQWNPDRHLDPKRAMTLGMYGNLMSFGAGVRGCMGWRFAIYEIQAVAALLIESFTFSINPGVEIAMINAQMSVPIVKGKMEEGVQMPVKVQVRE</sequence>
<protein>
    <recommendedName>
        <fullName evidence="17">Cytochrome P450</fullName>
    </recommendedName>
</protein>
<feature type="binding site" description="axial binding residue" evidence="13">
    <location>
        <position position="368"/>
    </location>
    <ligand>
        <name>heme</name>
        <dbReference type="ChEBI" id="CHEBI:30413"/>
    </ligand>
    <ligandPart>
        <name>Fe</name>
        <dbReference type="ChEBI" id="CHEBI:18248"/>
    </ligandPart>
</feature>
<comment type="cofactor">
    <cofactor evidence="1 13">
        <name>heme</name>
        <dbReference type="ChEBI" id="CHEBI:30413"/>
    </cofactor>
</comment>
<dbReference type="GO" id="GO:0016705">
    <property type="term" value="F:oxidoreductase activity, acting on paired donors, with incorporation or reduction of molecular oxygen"/>
    <property type="evidence" value="ECO:0007669"/>
    <property type="project" value="InterPro"/>
</dbReference>
<keyword evidence="11 14" id="KW-0503">Monooxygenase</keyword>
<organism evidence="15 16">
    <name type="scientific">Paramarasmius palmivorus</name>
    <dbReference type="NCBI Taxonomy" id="297713"/>
    <lineage>
        <taxon>Eukaryota</taxon>
        <taxon>Fungi</taxon>
        <taxon>Dikarya</taxon>
        <taxon>Basidiomycota</taxon>
        <taxon>Agaricomycotina</taxon>
        <taxon>Agaricomycetes</taxon>
        <taxon>Agaricomycetidae</taxon>
        <taxon>Agaricales</taxon>
        <taxon>Marasmiineae</taxon>
        <taxon>Marasmiaceae</taxon>
        <taxon>Paramarasmius</taxon>
    </lineage>
</organism>
<evidence type="ECO:0008006" key="17">
    <source>
        <dbReference type="Google" id="ProtNLM"/>
    </source>
</evidence>
<dbReference type="EMBL" id="JAYKXP010000032">
    <property type="protein sequence ID" value="KAK7041779.1"/>
    <property type="molecule type" value="Genomic_DNA"/>
</dbReference>
<name>A0AAW0CRF8_9AGAR</name>
<keyword evidence="12" id="KW-0472">Membrane</keyword>
<evidence type="ECO:0000256" key="1">
    <source>
        <dbReference type="ARBA" id="ARBA00001971"/>
    </source>
</evidence>
<evidence type="ECO:0000256" key="4">
    <source>
        <dbReference type="ARBA" id="ARBA00010617"/>
    </source>
</evidence>
<evidence type="ECO:0000256" key="3">
    <source>
        <dbReference type="ARBA" id="ARBA00004721"/>
    </source>
</evidence>
<evidence type="ECO:0000256" key="7">
    <source>
        <dbReference type="ARBA" id="ARBA00022723"/>
    </source>
</evidence>
<evidence type="ECO:0000256" key="14">
    <source>
        <dbReference type="RuleBase" id="RU000461"/>
    </source>
</evidence>
<dbReference type="SUPFAM" id="SSF48264">
    <property type="entry name" value="Cytochrome P450"/>
    <property type="match status" value="1"/>
</dbReference>
<keyword evidence="10 13" id="KW-0408">Iron</keyword>
<dbReference type="Proteomes" id="UP001383192">
    <property type="component" value="Unassembled WGS sequence"/>
</dbReference>
<dbReference type="InterPro" id="IPR001128">
    <property type="entry name" value="Cyt_P450"/>
</dbReference>
<dbReference type="PRINTS" id="PR00385">
    <property type="entry name" value="P450"/>
</dbReference>
<dbReference type="GO" id="GO:0016020">
    <property type="term" value="C:membrane"/>
    <property type="evidence" value="ECO:0007669"/>
    <property type="project" value="UniProtKB-SubCell"/>
</dbReference>
<dbReference type="PANTHER" id="PTHR24305">
    <property type="entry name" value="CYTOCHROME P450"/>
    <property type="match status" value="1"/>
</dbReference>
<keyword evidence="16" id="KW-1185">Reference proteome</keyword>
<accession>A0AAW0CRF8</accession>
<dbReference type="GO" id="GO:0005506">
    <property type="term" value="F:iron ion binding"/>
    <property type="evidence" value="ECO:0007669"/>
    <property type="project" value="InterPro"/>
</dbReference>
<evidence type="ECO:0000256" key="12">
    <source>
        <dbReference type="ARBA" id="ARBA00023136"/>
    </source>
</evidence>
<evidence type="ECO:0000256" key="13">
    <source>
        <dbReference type="PIRSR" id="PIRSR602403-1"/>
    </source>
</evidence>
<dbReference type="InterPro" id="IPR002403">
    <property type="entry name" value="Cyt_P450_E_grp-IV"/>
</dbReference>
<dbReference type="InterPro" id="IPR036396">
    <property type="entry name" value="Cyt_P450_sf"/>
</dbReference>
<keyword evidence="9 14" id="KW-0560">Oxidoreductase</keyword>
<comment type="caution">
    <text evidence="15">The sequence shown here is derived from an EMBL/GenBank/DDBJ whole genome shotgun (WGS) entry which is preliminary data.</text>
</comment>
<dbReference type="PANTHER" id="PTHR24305:SF166">
    <property type="entry name" value="CYTOCHROME P450 12A4, MITOCHONDRIAL-RELATED"/>
    <property type="match status" value="1"/>
</dbReference>
<comment type="pathway">
    <text evidence="3">Secondary metabolite biosynthesis; terpenoid biosynthesis.</text>
</comment>
<evidence type="ECO:0000256" key="2">
    <source>
        <dbReference type="ARBA" id="ARBA00004370"/>
    </source>
</evidence>
<dbReference type="AlphaFoldDB" id="A0AAW0CRF8"/>
<keyword evidence="7 13" id="KW-0479">Metal-binding</keyword>
<dbReference type="GO" id="GO:0004497">
    <property type="term" value="F:monooxygenase activity"/>
    <property type="evidence" value="ECO:0007669"/>
    <property type="project" value="UniProtKB-KW"/>
</dbReference>
<evidence type="ECO:0000256" key="5">
    <source>
        <dbReference type="ARBA" id="ARBA00022617"/>
    </source>
</evidence>
<keyword evidence="8" id="KW-1133">Transmembrane helix</keyword>
<keyword evidence="5 13" id="KW-0349">Heme</keyword>
<dbReference type="InterPro" id="IPR017972">
    <property type="entry name" value="Cyt_P450_CS"/>
</dbReference>
<reference evidence="15 16" key="1">
    <citation type="submission" date="2024-01" db="EMBL/GenBank/DDBJ databases">
        <title>A draft genome for a cacao thread blight-causing isolate of Paramarasmius palmivorus.</title>
        <authorList>
            <person name="Baruah I.K."/>
            <person name="Bukari Y."/>
            <person name="Amoako-Attah I."/>
            <person name="Meinhardt L.W."/>
            <person name="Bailey B.A."/>
            <person name="Cohen S.P."/>
        </authorList>
    </citation>
    <scope>NUCLEOTIDE SEQUENCE [LARGE SCALE GENOMIC DNA]</scope>
    <source>
        <strain evidence="15 16">GH-12</strain>
    </source>
</reference>
<dbReference type="GO" id="GO:0020037">
    <property type="term" value="F:heme binding"/>
    <property type="evidence" value="ECO:0007669"/>
    <property type="project" value="InterPro"/>
</dbReference>
<dbReference type="Pfam" id="PF00067">
    <property type="entry name" value="p450"/>
    <property type="match status" value="1"/>
</dbReference>
<proteinExistence type="inferred from homology"/>
<keyword evidence="6" id="KW-0812">Transmembrane</keyword>
<evidence type="ECO:0000256" key="10">
    <source>
        <dbReference type="ARBA" id="ARBA00023004"/>
    </source>
</evidence>
<comment type="similarity">
    <text evidence="4 14">Belongs to the cytochrome P450 family.</text>
</comment>
<evidence type="ECO:0000256" key="11">
    <source>
        <dbReference type="ARBA" id="ARBA00023033"/>
    </source>
</evidence>